<evidence type="ECO:0000256" key="1">
    <source>
        <dbReference type="SAM" id="Phobius"/>
    </source>
</evidence>
<keyword evidence="1" id="KW-1133">Transmembrane helix</keyword>
<proteinExistence type="predicted"/>
<gene>
    <name evidence="2" type="ORF">EW640_08205</name>
</gene>
<keyword evidence="1" id="KW-0812">Transmembrane</keyword>
<dbReference type="AlphaFoldDB" id="A0A6G8KWT9"/>
<evidence type="ECO:0000313" key="3">
    <source>
        <dbReference type="Proteomes" id="UP000501518"/>
    </source>
</evidence>
<name>A0A6G8KWT9_9MICO</name>
<organism evidence="2 3">
    <name type="scientific">Brevibacterium luteolum</name>
    <dbReference type="NCBI Taxonomy" id="199591"/>
    <lineage>
        <taxon>Bacteria</taxon>
        <taxon>Bacillati</taxon>
        <taxon>Actinomycetota</taxon>
        <taxon>Actinomycetes</taxon>
        <taxon>Micrococcales</taxon>
        <taxon>Brevibacteriaceae</taxon>
        <taxon>Brevibacterium</taxon>
    </lineage>
</organism>
<protein>
    <submittedName>
        <fullName evidence="2">Uncharacterized protein</fullName>
    </submittedName>
</protein>
<sequence>MLRARSGFPILGLRDGSRKSVLRVRLLGLIGPGLMAVWSFPFPGSGLPGAAAAVDAIASVLILVSMLWLQLRITDTVKASPEPKNCGALN</sequence>
<reference evidence="2 3" key="1">
    <citation type="submission" date="2019-02" db="EMBL/GenBank/DDBJ databases">
        <title>Complete Genome Sequence and Methylome Analysis of Brevibacterium luteolum NEB1784.</title>
        <authorList>
            <person name="Fomenkov A."/>
            <person name="Roberts R.J."/>
        </authorList>
    </citation>
    <scope>NUCLEOTIDE SEQUENCE [LARGE SCALE GENOMIC DNA]</scope>
    <source>
        <strain evidence="2 3">NEB1784</strain>
    </source>
</reference>
<dbReference type="KEGG" id="blut:EW640_08205"/>
<accession>A0A6G8KWT9</accession>
<evidence type="ECO:0000313" key="2">
    <source>
        <dbReference type="EMBL" id="QIN29258.1"/>
    </source>
</evidence>
<feature type="transmembrane region" description="Helical" evidence="1">
    <location>
        <begin position="46"/>
        <end position="69"/>
    </location>
</feature>
<keyword evidence="1" id="KW-0472">Membrane</keyword>
<dbReference type="EMBL" id="CP035810">
    <property type="protein sequence ID" value="QIN29258.1"/>
    <property type="molecule type" value="Genomic_DNA"/>
</dbReference>
<dbReference type="RefSeq" id="WP_165883676.1">
    <property type="nucleotide sequence ID" value="NZ_CP035810.1"/>
</dbReference>
<dbReference type="Proteomes" id="UP000501518">
    <property type="component" value="Chromosome"/>
</dbReference>
<feature type="transmembrane region" description="Helical" evidence="1">
    <location>
        <begin position="21"/>
        <end position="40"/>
    </location>
</feature>